<gene>
    <name evidence="1" type="ORF">MES4922_60126</name>
</gene>
<name>A0ABN8KA95_9HYPH</name>
<keyword evidence="2" id="KW-1185">Reference proteome</keyword>
<dbReference type="EMBL" id="CAKXZS010000056">
    <property type="protein sequence ID" value="CAH2407160.1"/>
    <property type="molecule type" value="Genomic_DNA"/>
</dbReference>
<reference evidence="1" key="1">
    <citation type="submission" date="2022-03" db="EMBL/GenBank/DDBJ databases">
        <authorList>
            <person name="Brunel B."/>
        </authorList>
    </citation>
    <scope>NUCLEOTIDE SEQUENCE</scope>
    <source>
        <strain evidence="1">STM4922sample</strain>
    </source>
</reference>
<evidence type="ECO:0000313" key="2">
    <source>
        <dbReference type="Proteomes" id="UP001152604"/>
    </source>
</evidence>
<comment type="caution">
    <text evidence="1">The sequence shown here is derived from an EMBL/GenBank/DDBJ whole genome shotgun (WGS) entry which is preliminary data.</text>
</comment>
<dbReference type="Proteomes" id="UP001152604">
    <property type="component" value="Unassembled WGS sequence"/>
</dbReference>
<protein>
    <submittedName>
        <fullName evidence="1">Uncharacterized protein</fullName>
    </submittedName>
</protein>
<evidence type="ECO:0000313" key="1">
    <source>
        <dbReference type="EMBL" id="CAH2407160.1"/>
    </source>
</evidence>
<proteinExistence type="predicted"/>
<accession>A0ABN8KA95</accession>
<organism evidence="1 2">
    <name type="scientific">Mesorhizobium ventifaucium</name>
    <dbReference type="NCBI Taxonomy" id="666020"/>
    <lineage>
        <taxon>Bacteria</taxon>
        <taxon>Pseudomonadati</taxon>
        <taxon>Pseudomonadota</taxon>
        <taxon>Alphaproteobacteria</taxon>
        <taxon>Hyphomicrobiales</taxon>
        <taxon>Phyllobacteriaceae</taxon>
        <taxon>Mesorhizobium</taxon>
    </lineage>
</organism>
<sequence length="121" mass="14466">MRWRWQGVWVVKAMTRVRRRRIPVDTMIPQRSPAPDSKKARLPGPFMLFKSKEDLERVKRFERSTPTLARLALAFPGVSWNFRESLKTLRFLAFSLTTFQQIPQRPDYQLAENEILHRKRV</sequence>